<accession>A0AAW1S8M5</accession>
<sequence length="621" mass="65567">MIGLCELGPRLQGSSFKQKSEAASKRCMATLLNLKNACRVDQVHVIWSEPPAAVLAHTPRPPVSRTLRQRLARTVLHFQDTFVQTQSPASGSLCQVWLPEATPQGSVVLKSKGLPFCVAGVGDFLALFRCISCRYCFGTDVQKPDLLGAPGRVYTTLTPEMSQNVQQYSRSVYLRASEAQQCKVQSTLVVPLFDGEERAQPCGVLEVVQAVQDMRFDTVMETLAHVLQLYGLSTSDQSISSGEMQERSEEIKTLAAGSPTRQEADSAPEPPPPKSSENLQPVFSPGAQEAAPSQPVPSPPTPGPLRLQPSNNAGRRGGSRGKGSGNPGKPGKRLQLQDLQLQFGVGLREAAKRLGICPTTLKRACRRHGIQRWPRRQLVKLSKAIDQIQATGSAGRQMAIPSAEQMSGDMGSGSLMPAPDMRWTTLAKLVPAITASMPQRGMVEDSTPSLGLLPLNLSSASLKHEYSASQNDSSHQGETGSLDRTPSVSNLPLPGTTTVLASSAIPILTGTGPTFSGHQSSSPPPALSSGFATAPAAYQAPLQPSSSFMALFPSPSPQTYHGSQSNLAQVQAADSALADHFLRGSLESNQGPQASLTPAAAAVAAEAAAAAASAAIPLAVR</sequence>
<dbReference type="InterPro" id="IPR003035">
    <property type="entry name" value="RWP-RK_dom"/>
</dbReference>
<name>A0AAW1S8M5_9CHLO</name>
<protein>
    <recommendedName>
        <fullName evidence="6">RWP-RK domain-containing protein</fullName>
    </recommendedName>
</protein>
<proteinExistence type="predicted"/>
<feature type="compositionally biased region" description="Low complexity" evidence="5">
    <location>
        <begin position="304"/>
        <end position="314"/>
    </location>
</feature>
<dbReference type="PANTHER" id="PTHR32002:SF41">
    <property type="entry name" value="PROTEIN NLP8"/>
    <property type="match status" value="1"/>
</dbReference>
<evidence type="ECO:0000256" key="4">
    <source>
        <dbReference type="ARBA" id="ARBA00023242"/>
    </source>
</evidence>
<evidence type="ECO:0000256" key="3">
    <source>
        <dbReference type="ARBA" id="ARBA00023163"/>
    </source>
</evidence>
<dbReference type="PANTHER" id="PTHR32002">
    <property type="entry name" value="PROTEIN NLP8"/>
    <property type="match status" value="1"/>
</dbReference>
<dbReference type="InterPro" id="IPR045012">
    <property type="entry name" value="NLP"/>
</dbReference>
<evidence type="ECO:0000313" key="7">
    <source>
        <dbReference type="EMBL" id="KAK9842135.1"/>
    </source>
</evidence>
<feature type="region of interest" description="Disordered" evidence="5">
    <location>
        <begin position="255"/>
        <end position="333"/>
    </location>
</feature>
<keyword evidence="1" id="KW-0805">Transcription regulation</keyword>
<keyword evidence="4" id="KW-0539">Nucleus</keyword>
<feature type="region of interest" description="Disordered" evidence="5">
    <location>
        <begin position="464"/>
        <end position="495"/>
    </location>
</feature>
<evidence type="ECO:0000256" key="5">
    <source>
        <dbReference type="SAM" id="MobiDB-lite"/>
    </source>
</evidence>
<dbReference type="Pfam" id="PF02042">
    <property type="entry name" value="RWP-RK"/>
    <property type="match status" value="1"/>
</dbReference>
<dbReference type="PROSITE" id="PS51519">
    <property type="entry name" value="RWP_RK"/>
    <property type="match status" value="1"/>
</dbReference>
<evidence type="ECO:0000313" key="8">
    <source>
        <dbReference type="Proteomes" id="UP001485043"/>
    </source>
</evidence>
<reference evidence="7 8" key="1">
    <citation type="journal article" date="2024" name="Nat. Commun.">
        <title>Phylogenomics reveals the evolutionary origins of lichenization in chlorophyte algae.</title>
        <authorList>
            <person name="Puginier C."/>
            <person name="Libourel C."/>
            <person name="Otte J."/>
            <person name="Skaloud P."/>
            <person name="Haon M."/>
            <person name="Grisel S."/>
            <person name="Petersen M."/>
            <person name="Berrin J.G."/>
            <person name="Delaux P.M."/>
            <person name="Dal Grande F."/>
            <person name="Keller J."/>
        </authorList>
    </citation>
    <scope>NUCLEOTIDE SEQUENCE [LARGE SCALE GENOMIC DNA]</scope>
    <source>
        <strain evidence="7 8">SAG 2523</strain>
    </source>
</reference>
<evidence type="ECO:0000256" key="2">
    <source>
        <dbReference type="ARBA" id="ARBA00023125"/>
    </source>
</evidence>
<dbReference type="AlphaFoldDB" id="A0AAW1S8M5"/>
<evidence type="ECO:0000256" key="1">
    <source>
        <dbReference type="ARBA" id="ARBA00023015"/>
    </source>
</evidence>
<feature type="compositionally biased region" description="Pro residues" evidence="5">
    <location>
        <begin position="294"/>
        <end position="303"/>
    </location>
</feature>
<gene>
    <name evidence="7" type="ORF">WJX84_002759</name>
</gene>
<dbReference type="EMBL" id="JALJOV010001737">
    <property type="protein sequence ID" value="KAK9842135.1"/>
    <property type="molecule type" value="Genomic_DNA"/>
</dbReference>
<keyword evidence="2" id="KW-0238">DNA-binding</keyword>
<keyword evidence="8" id="KW-1185">Reference proteome</keyword>
<keyword evidence="3" id="KW-0804">Transcription</keyword>
<feature type="compositionally biased region" description="Polar residues" evidence="5">
    <location>
        <begin position="467"/>
        <end position="495"/>
    </location>
</feature>
<dbReference type="Proteomes" id="UP001485043">
    <property type="component" value="Unassembled WGS sequence"/>
</dbReference>
<dbReference type="GO" id="GO:0003677">
    <property type="term" value="F:DNA binding"/>
    <property type="evidence" value="ECO:0007669"/>
    <property type="project" value="UniProtKB-KW"/>
</dbReference>
<dbReference type="GO" id="GO:0003700">
    <property type="term" value="F:DNA-binding transcription factor activity"/>
    <property type="evidence" value="ECO:0007669"/>
    <property type="project" value="InterPro"/>
</dbReference>
<feature type="domain" description="RWP-RK" evidence="6">
    <location>
        <begin position="309"/>
        <end position="406"/>
    </location>
</feature>
<evidence type="ECO:0000259" key="6">
    <source>
        <dbReference type="PROSITE" id="PS51519"/>
    </source>
</evidence>
<comment type="caution">
    <text evidence="7">The sequence shown here is derived from an EMBL/GenBank/DDBJ whole genome shotgun (WGS) entry which is preliminary data.</text>
</comment>
<organism evidence="7 8">
    <name type="scientific">Apatococcus fuscideae</name>
    <dbReference type="NCBI Taxonomy" id="2026836"/>
    <lineage>
        <taxon>Eukaryota</taxon>
        <taxon>Viridiplantae</taxon>
        <taxon>Chlorophyta</taxon>
        <taxon>core chlorophytes</taxon>
        <taxon>Trebouxiophyceae</taxon>
        <taxon>Chlorellales</taxon>
        <taxon>Chlorellaceae</taxon>
        <taxon>Apatococcus</taxon>
    </lineage>
</organism>